<organism evidence="3 4">
    <name type="scientific">Micromonospora peucetia</name>
    <dbReference type="NCBI Taxonomy" id="47871"/>
    <lineage>
        <taxon>Bacteria</taxon>
        <taxon>Bacillati</taxon>
        <taxon>Actinomycetota</taxon>
        <taxon>Actinomycetes</taxon>
        <taxon>Micromonosporales</taxon>
        <taxon>Micromonosporaceae</taxon>
        <taxon>Micromonospora</taxon>
    </lineage>
</organism>
<name>A0A1C6UQ36_9ACTN</name>
<feature type="transmembrane region" description="Helical" evidence="2">
    <location>
        <begin position="358"/>
        <end position="376"/>
    </location>
</feature>
<keyword evidence="2" id="KW-0812">Transmembrane</keyword>
<feature type="region of interest" description="Disordered" evidence="1">
    <location>
        <begin position="65"/>
        <end position="196"/>
    </location>
</feature>
<evidence type="ECO:0000313" key="4">
    <source>
        <dbReference type="Proteomes" id="UP000199343"/>
    </source>
</evidence>
<accession>A0A1C6UQ36</accession>
<feature type="compositionally biased region" description="Basic and acidic residues" evidence="1">
    <location>
        <begin position="153"/>
        <end position="162"/>
    </location>
</feature>
<evidence type="ECO:0000256" key="1">
    <source>
        <dbReference type="SAM" id="MobiDB-lite"/>
    </source>
</evidence>
<protein>
    <submittedName>
        <fullName evidence="3">Tight adherence protein B</fullName>
    </submittedName>
</protein>
<dbReference type="PANTHER" id="PTHR35007:SF4">
    <property type="entry name" value="CONSERVED TRANSMEMBRANE PROTEIN-RELATED"/>
    <property type="match status" value="1"/>
</dbReference>
<sequence>MARFGGAEVTAPNALMALLPVLAAVLVAGALRGSRIRRGVLAFGARTGAEDPLVEWIAELRRTPGQALDRSRPGQAEPACPQPADRAADEFRVRHRQPPAGDAPVEQREAGGSALRATRVAVDGSPWPAGENRGASRPAGPGRPGDGAPARLRPPERRDSRRPGGTPAPTAATPRRPGAVTNPSGEEQRSGWLRSDVLTRSPRRTLLLAASLGAGAGMLLAGPVAAVAVGAYGTLVARALLRRRTGRYAVRARQHQLDQLCGLAADLRAGLPVPVAAERLTPGPPQPDGEFSGANAAAGAERGGAGRLDALARAAVRLADQTGAPLAELLERIEADARSSDRGLAAADAQAAGARATALLLAALPLGGIGLGYGIGVDPVAVLLHTPVGGACAVVAIALQVAGLFWAERLGATPGRVN</sequence>
<evidence type="ECO:0000256" key="2">
    <source>
        <dbReference type="SAM" id="Phobius"/>
    </source>
</evidence>
<feature type="transmembrane region" description="Helical" evidence="2">
    <location>
        <begin position="388"/>
        <end position="407"/>
    </location>
</feature>
<dbReference type="STRING" id="47871.GA0070608_1572"/>
<proteinExistence type="predicted"/>
<dbReference type="AlphaFoldDB" id="A0A1C6UQ36"/>
<dbReference type="Proteomes" id="UP000199343">
    <property type="component" value="Unassembled WGS sequence"/>
</dbReference>
<reference evidence="3 4" key="1">
    <citation type="submission" date="2016-06" db="EMBL/GenBank/DDBJ databases">
        <authorList>
            <person name="Kjaerup R.B."/>
            <person name="Dalgaard T.S."/>
            <person name="Juul-Madsen H.R."/>
        </authorList>
    </citation>
    <scope>NUCLEOTIDE SEQUENCE [LARGE SCALE GENOMIC DNA]</scope>
    <source>
        <strain evidence="3 4">DSM 43363</strain>
    </source>
</reference>
<keyword evidence="2" id="KW-1133">Transmembrane helix</keyword>
<dbReference type="PANTHER" id="PTHR35007">
    <property type="entry name" value="INTEGRAL MEMBRANE PROTEIN-RELATED"/>
    <property type="match status" value="1"/>
</dbReference>
<keyword evidence="2" id="KW-0472">Membrane</keyword>
<feature type="compositionally biased region" description="Low complexity" evidence="1">
    <location>
        <begin position="133"/>
        <end position="151"/>
    </location>
</feature>
<gene>
    <name evidence="3" type="ORF">GA0070608_1572</name>
</gene>
<dbReference type="EMBL" id="FMIC01000002">
    <property type="protein sequence ID" value="SCL55939.1"/>
    <property type="molecule type" value="Genomic_DNA"/>
</dbReference>
<evidence type="ECO:0000313" key="3">
    <source>
        <dbReference type="EMBL" id="SCL55939.1"/>
    </source>
</evidence>
<feature type="transmembrane region" description="Helical" evidence="2">
    <location>
        <begin position="206"/>
        <end position="237"/>
    </location>
</feature>
<feature type="compositionally biased region" description="Low complexity" evidence="1">
    <location>
        <begin position="163"/>
        <end position="179"/>
    </location>
</feature>